<reference evidence="5" key="2">
    <citation type="journal article" date="2019" name="Int. J. Syst. Evol. Microbiol.">
        <title>The Global Catalogue of Microorganisms (GCM) 10K type strain sequencing project: providing services to taxonomists for standard genome sequencing and annotation.</title>
        <authorList>
            <consortium name="The Broad Institute Genomics Platform"/>
            <consortium name="The Broad Institute Genome Sequencing Center for Infectious Disease"/>
            <person name="Wu L."/>
            <person name="Ma J."/>
        </authorList>
    </citation>
    <scope>NUCLEOTIDE SEQUENCE [LARGE SCALE GENOMIC DNA]</scope>
    <source>
        <strain evidence="5">CGMCC 4.5581</strain>
    </source>
</reference>
<name>A0A846LUV8_9ACTN</name>
<dbReference type="AlphaFoldDB" id="A0A846LUV8"/>
<evidence type="ECO:0000313" key="2">
    <source>
        <dbReference type="EMBL" id="GGL84329.1"/>
    </source>
</evidence>
<reference evidence="2" key="4">
    <citation type="submission" date="2024-05" db="EMBL/GenBank/DDBJ databases">
        <authorList>
            <person name="Sun Q."/>
            <person name="Zhou Y."/>
        </authorList>
    </citation>
    <scope>NUCLEOTIDE SEQUENCE</scope>
    <source>
        <strain evidence="2">CGMCC 4.5581</strain>
    </source>
</reference>
<dbReference type="Proteomes" id="UP000552836">
    <property type="component" value="Unassembled WGS sequence"/>
</dbReference>
<gene>
    <name evidence="3" type="ORF">FB380_004650</name>
    <name evidence="2" type="ORF">GCM10011589_46040</name>
</gene>
<reference evidence="3 4" key="3">
    <citation type="submission" date="2020-02" db="EMBL/GenBank/DDBJ databases">
        <title>Sequencing the genomes of 1000 actinobacteria strains.</title>
        <authorList>
            <person name="Klenk H.-P."/>
        </authorList>
    </citation>
    <scope>NUCLEOTIDE SEQUENCE [LARGE SCALE GENOMIC DNA]</scope>
    <source>
        <strain evidence="3 4">DSM 45201</strain>
    </source>
</reference>
<evidence type="ECO:0000313" key="5">
    <source>
        <dbReference type="Proteomes" id="UP000648663"/>
    </source>
</evidence>
<dbReference type="EMBL" id="JAAMPA010000003">
    <property type="protein sequence ID" value="NIH70152.1"/>
    <property type="molecule type" value="Genomic_DNA"/>
</dbReference>
<sequence length="235" mass="26969">MLHNRRKRQEALAREEAEGKTFWTDKFETPARIKLWHAFTEACPSLYDRAASARAMICRDEGLFKLTERNLGEAEDFLQYVMTCADEMVPTCIEAMLSSLYEEAQRYAFYYSNAGTFADRVRVILREHRISFDLIERRMVEFSSQEMHEAVVGPTLRLLAGRRGFEGVERAYQEALEEISHGKPADAITDAGTALQEMLTALDCEGNALGPLTKSARKRDCSRRTTVRWRRPSRS</sequence>
<organism evidence="3 4">
    <name type="scientific">Modestobacter marinus</name>
    <dbReference type="NCBI Taxonomy" id="477641"/>
    <lineage>
        <taxon>Bacteria</taxon>
        <taxon>Bacillati</taxon>
        <taxon>Actinomycetota</taxon>
        <taxon>Actinomycetes</taxon>
        <taxon>Geodermatophilales</taxon>
        <taxon>Geodermatophilaceae</taxon>
        <taxon>Modestobacter</taxon>
    </lineage>
</organism>
<dbReference type="Proteomes" id="UP000648663">
    <property type="component" value="Unassembled WGS sequence"/>
</dbReference>
<keyword evidence="5" id="KW-1185">Reference proteome</keyword>
<feature type="region of interest" description="Disordered" evidence="1">
    <location>
        <begin position="215"/>
        <end position="235"/>
    </location>
</feature>
<dbReference type="RefSeq" id="WP_166757657.1">
    <property type="nucleotide sequence ID" value="NZ_BAABJU010000008.1"/>
</dbReference>
<accession>A0A846LUV8</accession>
<protein>
    <submittedName>
        <fullName evidence="3">Uncharacterized protein</fullName>
    </submittedName>
</protein>
<evidence type="ECO:0000313" key="4">
    <source>
        <dbReference type="Proteomes" id="UP000552836"/>
    </source>
</evidence>
<feature type="compositionally biased region" description="Basic residues" evidence="1">
    <location>
        <begin position="224"/>
        <end position="235"/>
    </location>
</feature>
<proteinExistence type="predicted"/>
<evidence type="ECO:0000313" key="3">
    <source>
        <dbReference type="EMBL" id="NIH70152.1"/>
    </source>
</evidence>
<dbReference type="EMBL" id="BMMI01000013">
    <property type="protein sequence ID" value="GGL84329.1"/>
    <property type="molecule type" value="Genomic_DNA"/>
</dbReference>
<evidence type="ECO:0000256" key="1">
    <source>
        <dbReference type="SAM" id="MobiDB-lite"/>
    </source>
</evidence>
<reference evidence="2" key="1">
    <citation type="journal article" date="2014" name="Int. J. Syst. Evol. Microbiol.">
        <title>Complete genome of a new Firmicutes species belonging to the dominant human colonic microbiota ('Ruminococcus bicirculans') reveals two chromosomes and a selective capacity to utilize plant glucans.</title>
        <authorList>
            <consortium name="NISC Comparative Sequencing Program"/>
            <person name="Wegmann U."/>
            <person name="Louis P."/>
            <person name="Goesmann A."/>
            <person name="Henrissat B."/>
            <person name="Duncan S.H."/>
            <person name="Flint H.J."/>
        </authorList>
    </citation>
    <scope>NUCLEOTIDE SEQUENCE</scope>
    <source>
        <strain evidence="2">CGMCC 4.5581</strain>
    </source>
</reference>
<comment type="caution">
    <text evidence="3">The sequence shown here is derived from an EMBL/GenBank/DDBJ whole genome shotgun (WGS) entry which is preliminary data.</text>
</comment>